<protein>
    <submittedName>
        <fullName evidence="2">Leucine rich repeat protein</fullName>
    </submittedName>
</protein>
<dbReference type="PANTHER" id="PTHR45661:SF3">
    <property type="entry name" value="IG-LIKE DOMAIN-CONTAINING PROTEIN"/>
    <property type="match status" value="1"/>
</dbReference>
<organism evidence="2 3">
    <name type="scientific">Hoylesella pleuritidis F0068</name>
    <dbReference type="NCBI Taxonomy" id="1081904"/>
    <lineage>
        <taxon>Bacteria</taxon>
        <taxon>Pseudomonadati</taxon>
        <taxon>Bacteroidota</taxon>
        <taxon>Bacteroidia</taxon>
        <taxon>Bacteroidales</taxon>
        <taxon>Prevotellaceae</taxon>
        <taxon>Hoylesella</taxon>
    </lineage>
</organism>
<keyword evidence="1" id="KW-0732">Signal</keyword>
<dbReference type="PATRIC" id="fig|1081904.3.peg.594"/>
<dbReference type="Gene3D" id="3.40.50.12480">
    <property type="match status" value="2"/>
</dbReference>
<accession>U2KYN8</accession>
<dbReference type="Gene3D" id="3.80.10.10">
    <property type="entry name" value="Ribonuclease Inhibitor"/>
    <property type="match status" value="2"/>
</dbReference>
<evidence type="ECO:0000256" key="1">
    <source>
        <dbReference type="SAM" id="SignalP"/>
    </source>
</evidence>
<keyword evidence="3" id="KW-1185">Reference proteome</keyword>
<dbReference type="PANTHER" id="PTHR45661">
    <property type="entry name" value="SURFACE ANTIGEN"/>
    <property type="match status" value="1"/>
</dbReference>
<name>U2KYN8_9BACT</name>
<reference evidence="2 3" key="1">
    <citation type="submission" date="2013-08" db="EMBL/GenBank/DDBJ databases">
        <authorList>
            <person name="Durkin A.S."/>
            <person name="Haft D.R."/>
            <person name="McCorrison J."/>
            <person name="Torralba M."/>
            <person name="Gillis M."/>
            <person name="Haft D.H."/>
            <person name="Methe B."/>
            <person name="Sutton G."/>
            <person name="Nelson K.E."/>
        </authorList>
    </citation>
    <scope>NUCLEOTIDE SEQUENCE [LARGE SCALE GENOMIC DNA]</scope>
    <source>
        <strain evidence="2 3">F0068</strain>
    </source>
</reference>
<evidence type="ECO:0000313" key="2">
    <source>
        <dbReference type="EMBL" id="ERK03532.1"/>
    </source>
</evidence>
<dbReference type="InterPro" id="IPR032675">
    <property type="entry name" value="LRR_dom_sf"/>
</dbReference>
<comment type="caution">
    <text evidence="2">The sequence shown here is derived from an EMBL/GenBank/DDBJ whole genome shotgun (WGS) entry which is preliminary data.</text>
</comment>
<dbReference type="InterPro" id="IPR026906">
    <property type="entry name" value="LRR_5"/>
</dbReference>
<dbReference type="Pfam" id="PF13306">
    <property type="entry name" value="LRR_5"/>
    <property type="match status" value="2"/>
</dbReference>
<feature type="chain" id="PRO_5004631484" evidence="1">
    <location>
        <begin position="25"/>
        <end position="529"/>
    </location>
</feature>
<dbReference type="RefSeq" id="WP_021583170.1">
    <property type="nucleotide sequence ID" value="NZ_AWET01000008.1"/>
</dbReference>
<dbReference type="InterPro" id="IPR053139">
    <property type="entry name" value="Surface_bspA-like"/>
</dbReference>
<dbReference type="SUPFAM" id="SSF52058">
    <property type="entry name" value="L domain-like"/>
    <property type="match status" value="2"/>
</dbReference>
<dbReference type="Proteomes" id="UP000016600">
    <property type="component" value="Unassembled WGS sequence"/>
</dbReference>
<gene>
    <name evidence="2" type="ORF">HMPREF1218_0160</name>
</gene>
<evidence type="ECO:0000313" key="3">
    <source>
        <dbReference type="Proteomes" id="UP000016600"/>
    </source>
</evidence>
<dbReference type="AlphaFoldDB" id="U2KYN8"/>
<proteinExistence type="predicted"/>
<sequence length="529" mass="56960">MKIFTCKKTLVAVVLSCLFSTAYAQKSLTITTEAGKLSEKISEADRYNVTELKISGSINGTDILLLRKMAGKGLEANAETNGKLSSLDISEAKIVAGGDNYFAIKRGLSFQYYKLTEDDVVAPYMFNGLKKLTKLKLPAGTKKIEKYAMSGCTDLTECVIPQQVTAIREYAFTQCRKLASLTLPNTVAELGTAAFKECDGLQSVTFTDGISITSIAKDLFAKNVSLTAITFPESVKEIGESAFAGCKSLASATFPSLLEKIGAHAFENCTSLATLSEFPASLSSIEDKAFYNATVTAFKVSKDNEYYSSKDGVLYDADGISLQLYPIGSTAISFEVPEGIADIGENAFAYAKNLKTIKLPEGVTTIGESAFAFSGLTQLTILGSGMSIKKSAFSNCSELESVDFKGAVSGIDEYAFQNTKKLSAVYFAGTGIPEFKKYVFTPKAVKLKIYVQKELVEKYKDALSKSNAILGSNFEVLDNTATGVGSPSLDRTATEEARYTISGHRISTPTKGINIIKLSNGKVIKRIEK</sequence>
<dbReference type="EMBL" id="AWET01000008">
    <property type="protein sequence ID" value="ERK03532.1"/>
    <property type="molecule type" value="Genomic_DNA"/>
</dbReference>
<feature type="signal peptide" evidence="1">
    <location>
        <begin position="1"/>
        <end position="24"/>
    </location>
</feature>